<protein>
    <recommendedName>
        <fullName evidence="7">SAM-dependent methyltransferase</fullName>
    </recommendedName>
</protein>
<evidence type="ECO:0000313" key="6">
    <source>
        <dbReference type="Proteomes" id="UP001150925"/>
    </source>
</evidence>
<dbReference type="Proteomes" id="UP001150925">
    <property type="component" value="Unassembled WGS sequence"/>
</dbReference>
<feature type="non-terminal residue" evidence="5">
    <location>
        <position position="78"/>
    </location>
</feature>
<dbReference type="GO" id="GO:0008757">
    <property type="term" value="F:S-adenosylmethionine-dependent methyltransferase activity"/>
    <property type="evidence" value="ECO:0007669"/>
    <property type="project" value="InterPro"/>
</dbReference>
<dbReference type="PANTHER" id="PTHR32183:SF11">
    <property type="entry name" value="THIOL METHYLTRANSFERASE 2-RELATED"/>
    <property type="match status" value="1"/>
</dbReference>
<reference evidence="5" key="1">
    <citation type="submission" date="2022-07" db="EMBL/GenBank/DDBJ databases">
        <title>Phylogenomic reconstructions and comparative analyses of Kickxellomycotina fungi.</title>
        <authorList>
            <person name="Reynolds N.K."/>
            <person name="Stajich J.E."/>
            <person name="Barry K."/>
            <person name="Grigoriev I.V."/>
            <person name="Crous P."/>
            <person name="Smith M.E."/>
        </authorList>
    </citation>
    <scope>NUCLEOTIDE SEQUENCE</scope>
    <source>
        <strain evidence="5">RSA 1196</strain>
    </source>
</reference>
<keyword evidence="1" id="KW-0597">Phosphoprotein</keyword>
<dbReference type="AlphaFoldDB" id="A0A9W8ANG4"/>
<keyword evidence="6" id="KW-1185">Reference proteome</keyword>
<evidence type="ECO:0000256" key="2">
    <source>
        <dbReference type="ARBA" id="ARBA00022603"/>
    </source>
</evidence>
<dbReference type="Gene3D" id="3.40.50.150">
    <property type="entry name" value="Vaccinia Virus protein VP39"/>
    <property type="match status" value="1"/>
</dbReference>
<dbReference type="InterPro" id="IPR029063">
    <property type="entry name" value="SAM-dependent_MTases_sf"/>
</dbReference>
<keyword evidence="2" id="KW-0489">Methyltransferase</keyword>
<organism evidence="5 6">
    <name type="scientific">Dispira parvispora</name>
    <dbReference type="NCBI Taxonomy" id="1520584"/>
    <lineage>
        <taxon>Eukaryota</taxon>
        <taxon>Fungi</taxon>
        <taxon>Fungi incertae sedis</taxon>
        <taxon>Zoopagomycota</taxon>
        <taxon>Kickxellomycotina</taxon>
        <taxon>Dimargaritomycetes</taxon>
        <taxon>Dimargaritales</taxon>
        <taxon>Dimargaritaceae</taxon>
        <taxon>Dispira</taxon>
    </lineage>
</organism>
<dbReference type="InterPro" id="IPR008854">
    <property type="entry name" value="TPMT"/>
</dbReference>
<dbReference type="Pfam" id="PF05724">
    <property type="entry name" value="TPMT"/>
    <property type="match status" value="1"/>
</dbReference>
<dbReference type="OrthoDB" id="276151at2759"/>
<dbReference type="PROSITE" id="PS51585">
    <property type="entry name" value="SAM_MT_TPMT"/>
    <property type="match status" value="1"/>
</dbReference>
<name>A0A9W8ANG4_9FUNG</name>
<gene>
    <name evidence="5" type="ORF">IWQ62_006935</name>
</gene>
<keyword evidence="3" id="KW-0808">Transferase</keyword>
<evidence type="ECO:0000256" key="1">
    <source>
        <dbReference type="ARBA" id="ARBA00022553"/>
    </source>
</evidence>
<comment type="caution">
    <text evidence="5">The sequence shown here is derived from an EMBL/GenBank/DDBJ whole genome shotgun (WGS) entry which is preliminary data.</text>
</comment>
<feature type="non-terminal residue" evidence="5">
    <location>
        <position position="1"/>
    </location>
</feature>
<sequence length="78" mass="8987">FFCAIDPDQRLAWGKKMNELLSDNGVLVTLMFPIKKFTDNTPPFVSTPEDYEKVLNPYFKMVEKCEPKTSIVSRKGLE</sequence>
<dbReference type="SUPFAM" id="SSF53335">
    <property type="entry name" value="S-adenosyl-L-methionine-dependent methyltransferases"/>
    <property type="match status" value="1"/>
</dbReference>
<proteinExistence type="predicted"/>
<evidence type="ECO:0000256" key="3">
    <source>
        <dbReference type="ARBA" id="ARBA00022679"/>
    </source>
</evidence>
<evidence type="ECO:0000313" key="5">
    <source>
        <dbReference type="EMBL" id="KAJ1948146.1"/>
    </source>
</evidence>
<dbReference type="GO" id="GO:0032259">
    <property type="term" value="P:methylation"/>
    <property type="evidence" value="ECO:0007669"/>
    <property type="project" value="UniProtKB-KW"/>
</dbReference>
<dbReference type="EMBL" id="JANBPY010004421">
    <property type="protein sequence ID" value="KAJ1948146.1"/>
    <property type="molecule type" value="Genomic_DNA"/>
</dbReference>
<evidence type="ECO:0008006" key="7">
    <source>
        <dbReference type="Google" id="ProtNLM"/>
    </source>
</evidence>
<keyword evidence="4" id="KW-0949">S-adenosyl-L-methionine</keyword>
<dbReference type="PANTHER" id="PTHR32183">
    <property type="match status" value="1"/>
</dbReference>
<accession>A0A9W8ANG4</accession>
<evidence type="ECO:0000256" key="4">
    <source>
        <dbReference type="ARBA" id="ARBA00022691"/>
    </source>
</evidence>